<dbReference type="Gene3D" id="3.30.450.20">
    <property type="entry name" value="PAS domain"/>
    <property type="match status" value="2"/>
</dbReference>
<evidence type="ECO:0000256" key="2">
    <source>
        <dbReference type="ARBA" id="ARBA00004141"/>
    </source>
</evidence>
<dbReference type="PANTHER" id="PTHR42878:SF7">
    <property type="entry name" value="SENSOR HISTIDINE KINASE GLRK"/>
    <property type="match status" value="1"/>
</dbReference>
<dbReference type="PANTHER" id="PTHR42878">
    <property type="entry name" value="TWO-COMPONENT HISTIDINE KINASE"/>
    <property type="match status" value="1"/>
</dbReference>
<dbReference type="GO" id="GO:0000155">
    <property type="term" value="F:phosphorelay sensor kinase activity"/>
    <property type="evidence" value="ECO:0007669"/>
    <property type="project" value="InterPro"/>
</dbReference>
<dbReference type="NCBIfam" id="TIGR00229">
    <property type="entry name" value="sensory_box"/>
    <property type="match status" value="2"/>
</dbReference>
<dbReference type="InterPro" id="IPR036097">
    <property type="entry name" value="HisK_dim/P_sf"/>
</dbReference>
<dbReference type="InterPro" id="IPR005467">
    <property type="entry name" value="His_kinase_dom"/>
</dbReference>
<evidence type="ECO:0000256" key="1">
    <source>
        <dbReference type="ARBA" id="ARBA00000085"/>
    </source>
</evidence>
<comment type="subcellular location">
    <subcellularLocation>
        <location evidence="2">Membrane</location>
        <topology evidence="2">Multi-pass membrane protein</topology>
    </subcellularLocation>
</comment>
<dbReference type="Gene3D" id="3.30.565.10">
    <property type="entry name" value="Histidine kinase-like ATPase, C-terminal domain"/>
    <property type="match status" value="1"/>
</dbReference>
<name>A0A934PX18_9SPHI</name>
<reference evidence="16" key="1">
    <citation type="submission" date="2020-12" db="EMBL/GenBank/DDBJ databases">
        <title>Bacterial novel species Mucilaginibacter sp. SD-g isolated from soil.</title>
        <authorList>
            <person name="Jung H.-Y."/>
        </authorList>
    </citation>
    <scope>NUCLEOTIDE SEQUENCE</scope>
    <source>
        <strain evidence="16">SD-g</strain>
    </source>
</reference>
<evidence type="ECO:0000256" key="12">
    <source>
        <dbReference type="ARBA" id="ARBA00023136"/>
    </source>
</evidence>
<dbReference type="RefSeq" id="WP_200067139.1">
    <property type="nucleotide sequence ID" value="NZ_JAEHFW010000003.1"/>
</dbReference>
<dbReference type="SMART" id="SM00387">
    <property type="entry name" value="HATPase_c"/>
    <property type="match status" value="1"/>
</dbReference>
<keyword evidence="8" id="KW-0418">Kinase</keyword>
<dbReference type="Pfam" id="PF08448">
    <property type="entry name" value="PAS_4"/>
    <property type="match status" value="1"/>
</dbReference>
<keyword evidence="4" id="KW-0597">Phosphoprotein</keyword>
<evidence type="ECO:0000259" key="15">
    <source>
        <dbReference type="PROSITE" id="PS50113"/>
    </source>
</evidence>
<dbReference type="SMART" id="SM00388">
    <property type="entry name" value="HisKA"/>
    <property type="match status" value="1"/>
</dbReference>
<evidence type="ECO:0000313" key="17">
    <source>
        <dbReference type="Proteomes" id="UP000613193"/>
    </source>
</evidence>
<dbReference type="GO" id="GO:0007234">
    <property type="term" value="P:osmosensory signaling via phosphorelay pathway"/>
    <property type="evidence" value="ECO:0007669"/>
    <property type="project" value="TreeGrafter"/>
</dbReference>
<dbReference type="InterPro" id="IPR004358">
    <property type="entry name" value="Sig_transdc_His_kin-like_C"/>
</dbReference>
<keyword evidence="6" id="KW-0812">Transmembrane</keyword>
<comment type="caution">
    <text evidence="16">The sequence shown here is derived from an EMBL/GenBank/DDBJ whole genome shotgun (WGS) entry which is preliminary data.</text>
</comment>
<feature type="domain" description="Histidine kinase" evidence="13">
    <location>
        <begin position="311"/>
        <end position="526"/>
    </location>
</feature>
<evidence type="ECO:0000256" key="4">
    <source>
        <dbReference type="ARBA" id="ARBA00022553"/>
    </source>
</evidence>
<protein>
    <recommendedName>
        <fullName evidence="3">histidine kinase</fullName>
        <ecNumber evidence="3">2.7.13.3</ecNumber>
    </recommendedName>
</protein>
<evidence type="ECO:0000259" key="13">
    <source>
        <dbReference type="PROSITE" id="PS50109"/>
    </source>
</evidence>
<dbReference type="AlphaFoldDB" id="A0A934PX18"/>
<dbReference type="SUPFAM" id="SSF55874">
    <property type="entry name" value="ATPase domain of HSP90 chaperone/DNA topoisomerase II/histidine kinase"/>
    <property type="match status" value="1"/>
</dbReference>
<dbReference type="CDD" id="cd00130">
    <property type="entry name" value="PAS"/>
    <property type="match status" value="2"/>
</dbReference>
<dbReference type="CDD" id="cd00075">
    <property type="entry name" value="HATPase"/>
    <property type="match status" value="1"/>
</dbReference>
<feature type="domain" description="PAS" evidence="14">
    <location>
        <begin position="180"/>
        <end position="230"/>
    </location>
</feature>
<evidence type="ECO:0000256" key="9">
    <source>
        <dbReference type="ARBA" id="ARBA00022840"/>
    </source>
</evidence>
<evidence type="ECO:0000256" key="6">
    <source>
        <dbReference type="ARBA" id="ARBA00022692"/>
    </source>
</evidence>
<dbReference type="FunFam" id="1.10.287.130:FF:000001">
    <property type="entry name" value="Two-component sensor histidine kinase"/>
    <property type="match status" value="1"/>
</dbReference>
<dbReference type="InterPro" id="IPR000014">
    <property type="entry name" value="PAS"/>
</dbReference>
<dbReference type="InterPro" id="IPR003594">
    <property type="entry name" value="HATPase_dom"/>
</dbReference>
<dbReference type="InterPro" id="IPR035965">
    <property type="entry name" value="PAS-like_dom_sf"/>
</dbReference>
<dbReference type="InterPro" id="IPR013656">
    <property type="entry name" value="PAS_4"/>
</dbReference>
<dbReference type="InterPro" id="IPR050351">
    <property type="entry name" value="BphY/WalK/GraS-like"/>
</dbReference>
<dbReference type="Pfam" id="PF00512">
    <property type="entry name" value="HisKA"/>
    <property type="match status" value="1"/>
</dbReference>
<evidence type="ECO:0000259" key="14">
    <source>
        <dbReference type="PROSITE" id="PS50112"/>
    </source>
</evidence>
<dbReference type="Proteomes" id="UP000613193">
    <property type="component" value="Unassembled WGS sequence"/>
</dbReference>
<evidence type="ECO:0000256" key="8">
    <source>
        <dbReference type="ARBA" id="ARBA00022777"/>
    </source>
</evidence>
<dbReference type="EC" id="2.7.13.3" evidence="3"/>
<evidence type="ECO:0000256" key="7">
    <source>
        <dbReference type="ARBA" id="ARBA00022741"/>
    </source>
</evidence>
<keyword evidence="5" id="KW-0808">Transferase</keyword>
<dbReference type="GO" id="GO:0030295">
    <property type="term" value="F:protein kinase activator activity"/>
    <property type="evidence" value="ECO:0007669"/>
    <property type="project" value="TreeGrafter"/>
</dbReference>
<dbReference type="SUPFAM" id="SSF47384">
    <property type="entry name" value="Homodimeric domain of signal transducing histidine kinase"/>
    <property type="match status" value="1"/>
</dbReference>
<dbReference type="GO" id="GO:0005524">
    <property type="term" value="F:ATP binding"/>
    <property type="evidence" value="ECO:0007669"/>
    <property type="project" value="UniProtKB-KW"/>
</dbReference>
<dbReference type="Pfam" id="PF02518">
    <property type="entry name" value="HATPase_c"/>
    <property type="match status" value="1"/>
</dbReference>
<keyword evidence="12" id="KW-0472">Membrane</keyword>
<accession>A0A934PX18</accession>
<evidence type="ECO:0000256" key="3">
    <source>
        <dbReference type="ARBA" id="ARBA00012438"/>
    </source>
</evidence>
<dbReference type="InterPro" id="IPR003661">
    <property type="entry name" value="HisK_dim/P_dom"/>
</dbReference>
<dbReference type="EMBL" id="JAEHFW010000003">
    <property type="protein sequence ID" value="MBK0380593.1"/>
    <property type="molecule type" value="Genomic_DNA"/>
</dbReference>
<dbReference type="PRINTS" id="PR00344">
    <property type="entry name" value="BCTRLSENSOR"/>
</dbReference>
<dbReference type="InterPro" id="IPR000700">
    <property type="entry name" value="PAS-assoc_C"/>
</dbReference>
<dbReference type="GO" id="GO:0016020">
    <property type="term" value="C:membrane"/>
    <property type="evidence" value="ECO:0007669"/>
    <property type="project" value="UniProtKB-SubCell"/>
</dbReference>
<dbReference type="CDD" id="cd00082">
    <property type="entry name" value="HisKA"/>
    <property type="match status" value="1"/>
</dbReference>
<keyword evidence="17" id="KW-1185">Reference proteome</keyword>
<proteinExistence type="predicted"/>
<dbReference type="Gene3D" id="1.10.287.130">
    <property type="match status" value="1"/>
</dbReference>
<dbReference type="Pfam" id="PF13426">
    <property type="entry name" value="PAS_9"/>
    <property type="match status" value="1"/>
</dbReference>
<comment type="catalytic activity">
    <reaction evidence="1">
        <text>ATP + protein L-histidine = ADP + protein N-phospho-L-histidine.</text>
        <dbReference type="EC" id="2.7.13.3"/>
    </reaction>
</comment>
<dbReference type="SUPFAM" id="SSF55785">
    <property type="entry name" value="PYP-like sensor domain (PAS domain)"/>
    <property type="match status" value="2"/>
</dbReference>
<dbReference type="PROSITE" id="PS50113">
    <property type="entry name" value="PAC"/>
    <property type="match status" value="1"/>
</dbReference>
<evidence type="ECO:0000256" key="11">
    <source>
        <dbReference type="ARBA" id="ARBA00023012"/>
    </source>
</evidence>
<dbReference type="GO" id="GO:0000156">
    <property type="term" value="F:phosphorelay response regulator activity"/>
    <property type="evidence" value="ECO:0007669"/>
    <property type="project" value="TreeGrafter"/>
</dbReference>
<evidence type="ECO:0000256" key="10">
    <source>
        <dbReference type="ARBA" id="ARBA00022989"/>
    </source>
</evidence>
<dbReference type="PROSITE" id="PS50112">
    <property type="entry name" value="PAS"/>
    <property type="match status" value="2"/>
</dbReference>
<dbReference type="SMART" id="SM00086">
    <property type="entry name" value="PAC"/>
    <property type="match status" value="1"/>
</dbReference>
<keyword evidence="9" id="KW-0067">ATP-binding</keyword>
<dbReference type="InterPro" id="IPR001610">
    <property type="entry name" value="PAC"/>
</dbReference>
<feature type="domain" description="PAS" evidence="14">
    <location>
        <begin position="33"/>
        <end position="106"/>
    </location>
</feature>
<dbReference type="SMART" id="SM00091">
    <property type="entry name" value="PAS"/>
    <property type="match status" value="2"/>
</dbReference>
<feature type="domain" description="PAC" evidence="15">
    <location>
        <begin position="109"/>
        <end position="161"/>
    </location>
</feature>
<sequence length="532" mass="61707">MKIILYLKKNFSTTLDNFNKGEFSFSEGTIEQDLNLLVRALNASISGIILTDNRQPDNPIIYCNSAFEKISGYKRRDIIGHNCRFLQKDDRNQRQRLQLREAIEKGISCVVEIRNYKKDGTLFWNELYMSPIKDEKGNVNYFIGVQNDITRRKKAELELRSNNELMERRIEERTQSLKESEDYLASIVQTVRESLIVLDKDFRVLSVNEHFLKVFKVNKEETEGKMLYDLGNRQWDIPLLRELLENILPTNNPVEEFEVEHDFPHIGKKLMLLNAHRIELEGQFKDRILLAIEDITDRREIERRKDDFLSIASHELKTPLTTIKGYVQMMQRIIPKDAEEKFRSLLNKTSVYIERLNHLIAELLDVSKIQTGNIELHKEVFDFDKMVHETVEHIQSATKTHQIVVKGSATNSFSGDESNIIQVVNNLLSNAIKYSPDEKEVVVYLSKVSDYLKLSVTDFGMGISMENQKRIFERFYRVGEIQQQFPGMGIGLYVCEQVIKNHGGSLWVESEPGKGSTFSFTLPLNERVGNAE</sequence>
<dbReference type="PROSITE" id="PS50109">
    <property type="entry name" value="HIS_KIN"/>
    <property type="match status" value="1"/>
</dbReference>
<keyword evidence="10" id="KW-1133">Transmembrane helix</keyword>
<keyword evidence="7" id="KW-0547">Nucleotide-binding</keyword>
<organism evidence="16 17">
    <name type="scientific">Mucilaginibacter segetis</name>
    <dbReference type="NCBI Taxonomy" id="2793071"/>
    <lineage>
        <taxon>Bacteria</taxon>
        <taxon>Pseudomonadati</taxon>
        <taxon>Bacteroidota</taxon>
        <taxon>Sphingobacteriia</taxon>
        <taxon>Sphingobacteriales</taxon>
        <taxon>Sphingobacteriaceae</taxon>
        <taxon>Mucilaginibacter</taxon>
    </lineage>
</organism>
<dbReference type="FunFam" id="3.30.565.10:FF:000006">
    <property type="entry name" value="Sensor histidine kinase WalK"/>
    <property type="match status" value="1"/>
</dbReference>
<evidence type="ECO:0000313" key="16">
    <source>
        <dbReference type="EMBL" id="MBK0380593.1"/>
    </source>
</evidence>
<evidence type="ECO:0000256" key="5">
    <source>
        <dbReference type="ARBA" id="ARBA00022679"/>
    </source>
</evidence>
<gene>
    <name evidence="16" type="ORF">I5M19_14805</name>
</gene>
<dbReference type="InterPro" id="IPR036890">
    <property type="entry name" value="HATPase_C_sf"/>
</dbReference>
<keyword evidence="11" id="KW-0902">Two-component regulatory system</keyword>